<comment type="caution">
    <text evidence="1">The sequence shown here is derived from an EMBL/GenBank/DDBJ whole genome shotgun (WGS) entry which is preliminary data.</text>
</comment>
<reference evidence="1 2" key="1">
    <citation type="submission" date="2018-03" db="EMBL/GenBank/DDBJ databases">
        <title>Genomic Encyclopedia of Archaeal and Bacterial Type Strains, Phase II (KMG-II): from individual species to whole genera.</title>
        <authorList>
            <person name="Goeker M."/>
        </authorList>
    </citation>
    <scope>NUCLEOTIDE SEQUENCE [LARGE SCALE GENOMIC DNA]</scope>
    <source>
        <strain evidence="1 2">DSM 44889</strain>
    </source>
</reference>
<evidence type="ECO:0008006" key="3">
    <source>
        <dbReference type="Google" id="ProtNLM"/>
    </source>
</evidence>
<protein>
    <recommendedName>
        <fullName evidence="3">Alkaline shock family protein YloU</fullName>
    </recommendedName>
</protein>
<dbReference type="EMBL" id="QGDQ01000028">
    <property type="protein sequence ID" value="PWJ48821.1"/>
    <property type="molecule type" value="Genomic_DNA"/>
</dbReference>
<proteinExistence type="predicted"/>
<name>A0A315ZTC6_9ACTN</name>
<gene>
    <name evidence="1" type="ORF">BXY45_12823</name>
</gene>
<evidence type="ECO:0000313" key="2">
    <source>
        <dbReference type="Proteomes" id="UP000245469"/>
    </source>
</evidence>
<evidence type="ECO:0000313" key="1">
    <source>
        <dbReference type="EMBL" id="PWJ48821.1"/>
    </source>
</evidence>
<keyword evidence="2" id="KW-1185">Reference proteome</keyword>
<organism evidence="1 2">
    <name type="scientific">Quadrisphaera granulorum</name>
    <dbReference type="NCBI Taxonomy" id="317664"/>
    <lineage>
        <taxon>Bacteria</taxon>
        <taxon>Bacillati</taxon>
        <taxon>Actinomycetota</taxon>
        <taxon>Actinomycetes</taxon>
        <taxon>Kineosporiales</taxon>
        <taxon>Kineosporiaceae</taxon>
        <taxon>Quadrisphaera</taxon>
    </lineage>
</organism>
<dbReference type="Proteomes" id="UP000245469">
    <property type="component" value="Unassembled WGS sequence"/>
</dbReference>
<sequence length="118" mass="11752">MSGTATGLPAADTTPFDTDVATDSDAALEAVEAVVAAVLAVPGVAGLSAGPVGSAATLLPGRRIDGIALRDTGTEVHVAVDYGVDVRTTARAVHEAITALGTTVPRPVEVHVDDVLAR</sequence>
<dbReference type="RefSeq" id="WP_211319723.1">
    <property type="nucleotide sequence ID" value="NZ_QGDQ01000028.1"/>
</dbReference>
<dbReference type="AlphaFoldDB" id="A0A315ZTC6"/>
<accession>A0A315ZTC6</accession>